<dbReference type="Proteomes" id="UP000294299">
    <property type="component" value="Chromosome NFRAN"/>
</dbReference>
<name>A0A484I7Z9_9ARCH</name>
<dbReference type="KEGG" id="nfn:NFRAN_0989"/>
<proteinExistence type="predicted"/>
<evidence type="ECO:0000313" key="3">
    <source>
        <dbReference type="Proteomes" id="UP000294299"/>
    </source>
</evidence>
<dbReference type="EMBL" id="LR216287">
    <property type="protein sequence ID" value="VFJ13311.1"/>
    <property type="molecule type" value="Genomic_DNA"/>
</dbReference>
<evidence type="ECO:0000313" key="2">
    <source>
        <dbReference type="EMBL" id="VFJ13311.1"/>
    </source>
</evidence>
<protein>
    <submittedName>
        <fullName evidence="2">Uncharacterized protein</fullName>
    </submittedName>
</protein>
<evidence type="ECO:0000256" key="1">
    <source>
        <dbReference type="SAM" id="MobiDB-lite"/>
    </source>
</evidence>
<sequence>MSMIMSSTRGNFVAASVDGIEGEVDSESESGQEEPRI</sequence>
<dbReference type="AlphaFoldDB" id="A0A484I7Z9"/>
<keyword evidence="3" id="KW-1185">Reference proteome</keyword>
<organism evidence="2 3">
    <name type="scientific">Candidatus Nitrosocosmicus franklandianus</name>
    <dbReference type="NCBI Taxonomy" id="1798806"/>
    <lineage>
        <taxon>Archaea</taxon>
        <taxon>Nitrososphaerota</taxon>
        <taxon>Nitrososphaeria</taxon>
        <taxon>Nitrososphaerales</taxon>
        <taxon>Nitrososphaeraceae</taxon>
        <taxon>Candidatus Nitrosocosmicus</taxon>
    </lineage>
</organism>
<accession>A0A484I7Z9</accession>
<reference evidence="2 3" key="1">
    <citation type="submission" date="2019-02" db="EMBL/GenBank/DDBJ databases">
        <authorList>
            <person name="Lehtovirta-Morley E L."/>
        </authorList>
    </citation>
    <scope>NUCLEOTIDE SEQUENCE [LARGE SCALE GENOMIC DNA]</scope>
    <source>
        <strain evidence="2">NFRAN1</strain>
    </source>
</reference>
<feature type="compositionally biased region" description="Acidic residues" evidence="1">
    <location>
        <begin position="20"/>
        <end position="37"/>
    </location>
</feature>
<feature type="region of interest" description="Disordered" evidence="1">
    <location>
        <begin position="16"/>
        <end position="37"/>
    </location>
</feature>
<gene>
    <name evidence="2" type="ORF">NFRAN_0989</name>
</gene>